<proteinExistence type="predicted"/>
<evidence type="ECO:0008006" key="4">
    <source>
        <dbReference type="Google" id="ProtNLM"/>
    </source>
</evidence>
<dbReference type="InParanoid" id="E3IZU8"/>
<dbReference type="HOGENOM" id="CLU_1616601_0_0_11"/>
<dbReference type="Proteomes" id="UP000002484">
    <property type="component" value="Chromosome"/>
</dbReference>
<keyword evidence="3" id="KW-1185">Reference proteome</keyword>
<dbReference type="AlphaFoldDB" id="E3IZU8"/>
<name>E3IZU8_PSEI1</name>
<keyword evidence="1" id="KW-0732">Signal</keyword>
<evidence type="ECO:0000313" key="2">
    <source>
        <dbReference type="EMBL" id="ADP85140.1"/>
    </source>
</evidence>
<evidence type="ECO:0000313" key="3">
    <source>
        <dbReference type="Proteomes" id="UP000002484"/>
    </source>
</evidence>
<gene>
    <name evidence="2" type="ordered locus">FraEuI1c_7176</name>
</gene>
<reference evidence="2 3" key="1">
    <citation type="submission" date="2010-10" db="EMBL/GenBank/DDBJ databases">
        <title>Complete sequence of Frankia sp. EuI1c.</title>
        <authorList>
            <consortium name="US DOE Joint Genome Institute"/>
            <person name="Lucas S."/>
            <person name="Copeland A."/>
            <person name="Lapidus A."/>
            <person name="Cheng J.-F."/>
            <person name="Bruce D."/>
            <person name="Goodwin L."/>
            <person name="Pitluck S."/>
            <person name="Chertkov O."/>
            <person name="Detter J.C."/>
            <person name="Han C."/>
            <person name="Tapia R."/>
            <person name="Land M."/>
            <person name="Hauser L."/>
            <person name="Jeffries C."/>
            <person name="Kyrpides N."/>
            <person name="Ivanova N."/>
            <person name="Mikhailova N."/>
            <person name="Beauchemin N."/>
            <person name="Sen A."/>
            <person name="Sur S.A."/>
            <person name="Gtari M."/>
            <person name="Wall L."/>
            <person name="Tisa L."/>
            <person name="Woyke T."/>
        </authorList>
    </citation>
    <scope>NUCLEOTIDE SEQUENCE [LARGE SCALE GENOMIC DNA]</scope>
    <source>
        <strain evidence="3">DSM 45817 / CECT 9037 / EuI1c</strain>
    </source>
</reference>
<dbReference type="STRING" id="298654.FraEuI1c_7176"/>
<accession>E3IZU8</accession>
<dbReference type="EMBL" id="CP002299">
    <property type="protein sequence ID" value="ADP85140.1"/>
    <property type="molecule type" value="Genomic_DNA"/>
</dbReference>
<feature type="signal peptide" evidence="1">
    <location>
        <begin position="1"/>
        <end position="31"/>
    </location>
</feature>
<dbReference type="KEGG" id="fri:FraEuI1c_7176"/>
<sequence length="165" mass="17374" precursor="true">MNRRNLATGAVLTALLPVATAVTGWSSTAQATTADDCGSDLKTLYHTNMTYWYTDTNGKEQQVTSDVAGWVELRKSHCGVKAYVSLTGGTHFTGGELTGRVFSSPDGGDGASNIDEQICGLDGAVPGAWCATGFISPDGVFSRAVGRVENNYPVTHGYAGETPRY</sequence>
<evidence type="ECO:0000256" key="1">
    <source>
        <dbReference type="SAM" id="SignalP"/>
    </source>
</evidence>
<feature type="chain" id="PRO_5003170930" description="Secreted protein" evidence="1">
    <location>
        <begin position="32"/>
        <end position="165"/>
    </location>
</feature>
<organism evidence="2 3">
    <name type="scientific">Pseudofrankia inefficax (strain DSM 45817 / CECT 9037 / DDB 130130 / EuI1c)</name>
    <name type="common">Frankia inefficax</name>
    <dbReference type="NCBI Taxonomy" id="298654"/>
    <lineage>
        <taxon>Bacteria</taxon>
        <taxon>Bacillati</taxon>
        <taxon>Actinomycetota</taxon>
        <taxon>Actinomycetes</taxon>
        <taxon>Frankiales</taxon>
        <taxon>Frankiaceae</taxon>
        <taxon>Pseudofrankia</taxon>
    </lineage>
</organism>
<protein>
    <recommendedName>
        <fullName evidence="4">Secreted protein</fullName>
    </recommendedName>
</protein>